<dbReference type="SUPFAM" id="SSF54637">
    <property type="entry name" value="Thioesterase/thiol ester dehydrase-isomerase"/>
    <property type="match status" value="1"/>
</dbReference>
<dbReference type="GO" id="GO:0005739">
    <property type="term" value="C:mitochondrion"/>
    <property type="evidence" value="ECO:0007669"/>
    <property type="project" value="UniProtKB-SubCell"/>
</dbReference>
<dbReference type="Proteomes" id="UP000824469">
    <property type="component" value="Unassembled WGS sequence"/>
</dbReference>
<keyword evidence="6" id="KW-0963">Cytoplasm</keyword>
<dbReference type="GO" id="GO:0006629">
    <property type="term" value="P:lipid metabolic process"/>
    <property type="evidence" value="ECO:0007669"/>
    <property type="project" value="UniProtKB-KW"/>
</dbReference>
<evidence type="ECO:0000256" key="9">
    <source>
        <dbReference type="ARBA" id="ARBA00023098"/>
    </source>
</evidence>
<dbReference type="Gene3D" id="3.10.129.10">
    <property type="entry name" value="Hotdog Thioesterase"/>
    <property type="match status" value="1"/>
</dbReference>
<organism evidence="20 21">
    <name type="scientific">Taxus chinensis</name>
    <name type="common">Chinese yew</name>
    <name type="synonym">Taxus wallichiana var. chinensis</name>
    <dbReference type="NCBI Taxonomy" id="29808"/>
    <lineage>
        <taxon>Eukaryota</taxon>
        <taxon>Viridiplantae</taxon>
        <taxon>Streptophyta</taxon>
        <taxon>Embryophyta</taxon>
        <taxon>Tracheophyta</taxon>
        <taxon>Spermatophyta</taxon>
        <taxon>Pinopsida</taxon>
        <taxon>Pinidae</taxon>
        <taxon>Conifers II</taxon>
        <taxon>Cupressales</taxon>
        <taxon>Taxaceae</taxon>
        <taxon>Taxus</taxon>
    </lineage>
</organism>
<evidence type="ECO:0000256" key="2">
    <source>
        <dbReference type="ARBA" id="ARBA00004173"/>
    </source>
</evidence>
<dbReference type="GO" id="GO:0047617">
    <property type="term" value="F:fatty acyl-CoA hydrolase activity"/>
    <property type="evidence" value="ECO:0007669"/>
    <property type="project" value="InterPro"/>
</dbReference>
<evidence type="ECO:0000256" key="17">
    <source>
        <dbReference type="ARBA" id="ARBA00081533"/>
    </source>
</evidence>
<evidence type="ECO:0000259" key="19">
    <source>
        <dbReference type="Pfam" id="PF03061"/>
    </source>
</evidence>
<accession>A0AA38CPM2</accession>
<dbReference type="GO" id="GO:0005634">
    <property type="term" value="C:nucleus"/>
    <property type="evidence" value="ECO:0007669"/>
    <property type="project" value="UniProtKB-SubCell"/>
</dbReference>
<keyword evidence="9" id="KW-0443">Lipid metabolism</keyword>
<feature type="domain" description="Thioesterase" evidence="19">
    <location>
        <begin position="79"/>
        <end position="147"/>
    </location>
</feature>
<comment type="subcellular location">
    <subcellularLocation>
        <location evidence="3">Cytoplasm</location>
        <location evidence="3">Cytoskeleton</location>
        <location evidence="3">Spindle</location>
    </subcellularLocation>
    <subcellularLocation>
        <location evidence="4">Cytoplasm</location>
        <location evidence="4">Cytosol</location>
    </subcellularLocation>
    <subcellularLocation>
        <location evidence="2">Mitochondrion</location>
    </subcellularLocation>
    <subcellularLocation>
        <location evidence="1">Nucleus</location>
    </subcellularLocation>
</comment>
<evidence type="ECO:0000313" key="21">
    <source>
        <dbReference type="Proteomes" id="UP000824469"/>
    </source>
</evidence>
<evidence type="ECO:0000256" key="12">
    <source>
        <dbReference type="ARBA" id="ARBA00023242"/>
    </source>
</evidence>
<comment type="similarity">
    <text evidence="5">Belongs to the thioesterase PaaI family.</text>
</comment>
<keyword evidence="11" id="KW-0206">Cytoskeleton</keyword>
<sequence>MEDQNTCDRARKWLLSLQTIDDFNSGETLKSLDSSAISNIYEGFVIRGLRIDQMQSGRVVCTFKIPPRLVDEEGRWRAGLIMSMVDNVCGAAIMTCDKPLKVSVDYNLSYFSVVKAHDEIEIDARVLGHKGGLSTVVVDLRNKNTGELVAQARQTMHNYAGIHTLRSKI</sequence>
<comment type="caution">
    <text evidence="20">The sequence shown here is derived from an EMBL/GenBank/DDBJ whole genome shotgun (WGS) entry which is preliminary data.</text>
</comment>
<evidence type="ECO:0000256" key="3">
    <source>
        <dbReference type="ARBA" id="ARBA00004186"/>
    </source>
</evidence>
<keyword evidence="10" id="KW-0496">Mitochondrion</keyword>
<keyword evidence="7" id="KW-0378">Hydrolase</keyword>
<comment type="function">
    <text evidence="14">Catalyzes the hydrolysis of acyl-CoAs into free fatty acids and coenzyme A (CoASH), regulating their respective intracellular levels. Has acyl-CoA thioesterase activity towards medium (C12) and long-chain (C18) fatty acyl-CoA substrates. Can also hydrolyze 3-hydroxyphenylacetyl-CoA and 3,4-dihydroxyphenylacetyl-CoA (in vitro). May play a role in controlling adaptive thermogenesis.</text>
</comment>
<evidence type="ECO:0000256" key="13">
    <source>
        <dbReference type="ARBA" id="ARBA00052976"/>
    </source>
</evidence>
<evidence type="ECO:0000313" key="20">
    <source>
        <dbReference type="EMBL" id="KAH9300464.1"/>
    </source>
</evidence>
<dbReference type="InterPro" id="IPR006683">
    <property type="entry name" value="Thioestr_dom"/>
</dbReference>
<evidence type="ECO:0000256" key="11">
    <source>
        <dbReference type="ARBA" id="ARBA00023212"/>
    </source>
</evidence>
<keyword evidence="21" id="KW-1185">Reference proteome</keyword>
<reference evidence="20 21" key="1">
    <citation type="journal article" date="2021" name="Nat. Plants">
        <title>The Taxus genome provides insights into paclitaxel biosynthesis.</title>
        <authorList>
            <person name="Xiong X."/>
            <person name="Gou J."/>
            <person name="Liao Q."/>
            <person name="Li Y."/>
            <person name="Zhou Q."/>
            <person name="Bi G."/>
            <person name="Li C."/>
            <person name="Du R."/>
            <person name="Wang X."/>
            <person name="Sun T."/>
            <person name="Guo L."/>
            <person name="Liang H."/>
            <person name="Lu P."/>
            <person name="Wu Y."/>
            <person name="Zhang Z."/>
            <person name="Ro D.K."/>
            <person name="Shang Y."/>
            <person name="Huang S."/>
            <person name="Yan J."/>
        </authorList>
    </citation>
    <scope>NUCLEOTIDE SEQUENCE [LARGE SCALE GENOMIC DNA]</scope>
    <source>
        <strain evidence="20">Ta-2019</strain>
    </source>
</reference>
<dbReference type="InterPro" id="IPR039298">
    <property type="entry name" value="ACOT13"/>
</dbReference>
<evidence type="ECO:0000256" key="18">
    <source>
        <dbReference type="ARBA" id="ARBA00083956"/>
    </source>
</evidence>
<dbReference type="OMA" id="FFYANLV"/>
<evidence type="ECO:0000256" key="10">
    <source>
        <dbReference type="ARBA" id="ARBA00023128"/>
    </source>
</evidence>
<dbReference type="FunFam" id="3.10.129.10:FF:000021">
    <property type="entry name" value="Acyl-coenzyme A thioesterase 13"/>
    <property type="match status" value="1"/>
</dbReference>
<dbReference type="GO" id="GO:0005819">
    <property type="term" value="C:spindle"/>
    <property type="evidence" value="ECO:0007669"/>
    <property type="project" value="UniProtKB-SubCell"/>
</dbReference>
<evidence type="ECO:0000256" key="6">
    <source>
        <dbReference type="ARBA" id="ARBA00022490"/>
    </source>
</evidence>
<dbReference type="CDD" id="cd03443">
    <property type="entry name" value="PaaI_thioesterase"/>
    <property type="match status" value="1"/>
</dbReference>
<dbReference type="Pfam" id="PF03061">
    <property type="entry name" value="4HBT"/>
    <property type="match status" value="1"/>
</dbReference>
<dbReference type="AlphaFoldDB" id="A0AA38CPM2"/>
<name>A0AA38CPM2_TAXCH</name>
<gene>
    <name evidence="20" type="ORF">KI387_012047</name>
</gene>
<comment type="subunit">
    <text evidence="15">Homotetramer. Interacts with PCTP.</text>
</comment>
<protein>
    <recommendedName>
        <fullName evidence="16">Acyl-coenzyme A thioesterase 13</fullName>
    </recommendedName>
    <alternativeName>
        <fullName evidence="17">Hotdog-fold thioesterase superfamily member 2</fullName>
    </alternativeName>
    <alternativeName>
        <fullName evidence="18">Thioesterase superfamily member 2</fullName>
    </alternativeName>
</protein>
<dbReference type="EMBL" id="JAHRHJ020000009">
    <property type="protein sequence ID" value="KAH9300464.1"/>
    <property type="molecule type" value="Genomic_DNA"/>
</dbReference>
<evidence type="ECO:0000256" key="5">
    <source>
        <dbReference type="ARBA" id="ARBA00008324"/>
    </source>
</evidence>
<evidence type="ECO:0000256" key="1">
    <source>
        <dbReference type="ARBA" id="ARBA00004123"/>
    </source>
</evidence>
<dbReference type="PANTHER" id="PTHR21660:SF1">
    <property type="entry name" value="ACYL-COENZYME A THIOESTERASE 13"/>
    <property type="match status" value="1"/>
</dbReference>
<dbReference type="PANTHER" id="PTHR21660">
    <property type="entry name" value="THIOESTERASE SUPERFAMILY MEMBER-RELATED"/>
    <property type="match status" value="1"/>
</dbReference>
<proteinExistence type="inferred from homology"/>
<evidence type="ECO:0000256" key="14">
    <source>
        <dbReference type="ARBA" id="ARBA00058205"/>
    </source>
</evidence>
<keyword evidence="12" id="KW-0539">Nucleus</keyword>
<comment type="catalytic activity">
    <reaction evidence="13">
        <text>a fatty acyl-CoA + H2O = a fatty acid + CoA + H(+)</text>
        <dbReference type="Rhea" id="RHEA:16781"/>
        <dbReference type="ChEBI" id="CHEBI:15377"/>
        <dbReference type="ChEBI" id="CHEBI:15378"/>
        <dbReference type="ChEBI" id="CHEBI:28868"/>
        <dbReference type="ChEBI" id="CHEBI:57287"/>
        <dbReference type="ChEBI" id="CHEBI:77636"/>
    </reaction>
    <physiologicalReaction direction="left-to-right" evidence="13">
        <dbReference type="Rhea" id="RHEA:16782"/>
    </physiologicalReaction>
</comment>
<evidence type="ECO:0000256" key="7">
    <source>
        <dbReference type="ARBA" id="ARBA00022801"/>
    </source>
</evidence>
<dbReference type="GO" id="GO:0005829">
    <property type="term" value="C:cytosol"/>
    <property type="evidence" value="ECO:0007669"/>
    <property type="project" value="UniProtKB-SubCell"/>
</dbReference>
<evidence type="ECO:0000256" key="15">
    <source>
        <dbReference type="ARBA" id="ARBA00064709"/>
    </source>
</evidence>
<evidence type="ECO:0000256" key="4">
    <source>
        <dbReference type="ARBA" id="ARBA00004514"/>
    </source>
</evidence>
<dbReference type="InterPro" id="IPR029069">
    <property type="entry name" value="HotDog_dom_sf"/>
</dbReference>
<evidence type="ECO:0000256" key="8">
    <source>
        <dbReference type="ARBA" id="ARBA00022990"/>
    </source>
</evidence>
<evidence type="ECO:0000256" key="16">
    <source>
        <dbReference type="ARBA" id="ARBA00067273"/>
    </source>
</evidence>
<keyword evidence="8" id="KW-0007">Acetylation</keyword>